<name>A0A845L1C5_9FIRM</name>
<evidence type="ECO:0000256" key="2">
    <source>
        <dbReference type="ARBA" id="ARBA00023210"/>
    </source>
</evidence>
<evidence type="ECO:0000256" key="1">
    <source>
        <dbReference type="ARBA" id="ARBA00022618"/>
    </source>
</evidence>
<dbReference type="RefSeq" id="WP_161254860.1">
    <property type="nucleotide sequence ID" value="NZ_WXEY01000002.1"/>
</dbReference>
<gene>
    <name evidence="4" type="ORF">GTO91_03460</name>
</gene>
<proteinExistence type="predicted"/>
<dbReference type="InterPro" id="IPR007170">
    <property type="entry name" value="SpoVG"/>
</dbReference>
<protein>
    <submittedName>
        <fullName evidence="4">Transcriptional regulator</fullName>
    </submittedName>
</protein>
<comment type="caution">
    <text evidence="4">The sequence shown here is derived from an EMBL/GenBank/DDBJ whole genome shotgun (WGS) entry which is preliminary data.</text>
</comment>
<evidence type="ECO:0000313" key="4">
    <source>
        <dbReference type="EMBL" id="MZP28765.1"/>
    </source>
</evidence>
<dbReference type="PANTHER" id="PTHR38429:SF1">
    <property type="entry name" value="SEPTATION PROTEIN SPOVG-RELATED"/>
    <property type="match status" value="1"/>
</dbReference>
<dbReference type="Gene3D" id="3.30.1120.40">
    <property type="entry name" value="Stage V sporulation protein G"/>
    <property type="match status" value="1"/>
</dbReference>
<dbReference type="GO" id="GO:0000917">
    <property type="term" value="P:division septum assembly"/>
    <property type="evidence" value="ECO:0007669"/>
    <property type="project" value="UniProtKB-KW"/>
</dbReference>
<keyword evidence="5" id="KW-1185">Reference proteome</keyword>
<dbReference type="InterPro" id="IPR036751">
    <property type="entry name" value="SpoVG_sf"/>
</dbReference>
<evidence type="ECO:0000256" key="3">
    <source>
        <dbReference type="ARBA" id="ARBA00023306"/>
    </source>
</evidence>
<accession>A0A845L1C5</accession>
<organism evidence="4 5">
    <name type="scientific">Heliomicrobium undosum</name>
    <dbReference type="NCBI Taxonomy" id="121734"/>
    <lineage>
        <taxon>Bacteria</taxon>
        <taxon>Bacillati</taxon>
        <taxon>Bacillota</taxon>
        <taxon>Clostridia</taxon>
        <taxon>Eubacteriales</taxon>
        <taxon>Heliobacteriaceae</taxon>
        <taxon>Heliomicrobium</taxon>
    </lineage>
</organism>
<keyword evidence="2" id="KW-0717">Septation</keyword>
<dbReference type="EMBL" id="WXEY01000002">
    <property type="protein sequence ID" value="MZP28765.1"/>
    <property type="molecule type" value="Genomic_DNA"/>
</dbReference>
<dbReference type="GO" id="GO:0030435">
    <property type="term" value="P:sporulation resulting in formation of a cellular spore"/>
    <property type="evidence" value="ECO:0007669"/>
    <property type="project" value="InterPro"/>
</dbReference>
<dbReference type="PANTHER" id="PTHR38429">
    <property type="entry name" value="SEPTATION PROTEIN SPOVG-RELATED"/>
    <property type="match status" value="1"/>
</dbReference>
<dbReference type="Pfam" id="PF04026">
    <property type="entry name" value="SpoVG"/>
    <property type="match status" value="1"/>
</dbReference>
<keyword evidence="1" id="KW-0132">Cell division</keyword>
<dbReference type="Proteomes" id="UP000463470">
    <property type="component" value="Unassembled WGS sequence"/>
</dbReference>
<keyword evidence="3" id="KW-0131">Cell cycle</keyword>
<dbReference type="AlphaFoldDB" id="A0A845L1C5"/>
<evidence type="ECO:0000313" key="5">
    <source>
        <dbReference type="Proteomes" id="UP000463470"/>
    </source>
</evidence>
<reference evidence="4 5" key="1">
    <citation type="submission" date="2020-01" db="EMBL/GenBank/DDBJ databases">
        <title>Whole-genome sequence of Heliobacterium undosum DSM 13378.</title>
        <authorList>
            <person name="Kyndt J.A."/>
            <person name="Meyer T.E."/>
        </authorList>
    </citation>
    <scope>NUCLEOTIDE SEQUENCE [LARGE SCALE GENOMIC DNA]</scope>
    <source>
        <strain evidence="4 5">DSM 13378</strain>
    </source>
</reference>
<dbReference type="SUPFAM" id="SSF160537">
    <property type="entry name" value="SpoVG-like"/>
    <property type="match status" value="1"/>
</dbReference>
<dbReference type="OrthoDB" id="9796286at2"/>
<sequence>MRITDVQIRKLFDDSEMKAVASMTIDDMFVIHDIKVVEGERGIYVSLPPIAQPVSPQANSTIAEAVLRTYQSALADEEMSLEQ</sequence>